<dbReference type="PROSITE" id="PS50181">
    <property type="entry name" value="FBOX"/>
    <property type="match status" value="1"/>
</dbReference>
<proteinExistence type="predicted"/>
<organism evidence="2 3">
    <name type="scientific">Ephemerocybe angulata</name>
    <dbReference type="NCBI Taxonomy" id="980116"/>
    <lineage>
        <taxon>Eukaryota</taxon>
        <taxon>Fungi</taxon>
        <taxon>Dikarya</taxon>
        <taxon>Basidiomycota</taxon>
        <taxon>Agaricomycotina</taxon>
        <taxon>Agaricomycetes</taxon>
        <taxon>Agaricomycetidae</taxon>
        <taxon>Agaricales</taxon>
        <taxon>Agaricineae</taxon>
        <taxon>Psathyrellaceae</taxon>
        <taxon>Ephemerocybe</taxon>
    </lineage>
</organism>
<feature type="domain" description="F-box" evidence="1">
    <location>
        <begin position="1"/>
        <end position="50"/>
    </location>
</feature>
<dbReference type="SUPFAM" id="SSF50998">
    <property type="entry name" value="Quinoprotein alcohol dehydrogenase-like"/>
    <property type="match status" value="1"/>
</dbReference>
<dbReference type="Proteomes" id="UP000521943">
    <property type="component" value="Unassembled WGS sequence"/>
</dbReference>
<dbReference type="SUPFAM" id="SSF81383">
    <property type="entry name" value="F-box domain"/>
    <property type="match status" value="1"/>
</dbReference>
<accession>A0A8H6HXR2</accession>
<reference evidence="2 3" key="1">
    <citation type="submission" date="2020-07" db="EMBL/GenBank/DDBJ databases">
        <title>Comparative genomics of pyrophilous fungi reveals a link between fire events and developmental genes.</title>
        <authorList>
            <consortium name="DOE Joint Genome Institute"/>
            <person name="Steindorff A.S."/>
            <person name="Carver A."/>
            <person name="Calhoun S."/>
            <person name="Stillman K."/>
            <person name="Liu H."/>
            <person name="Lipzen A."/>
            <person name="Pangilinan J."/>
            <person name="Labutti K."/>
            <person name="Bruns T.D."/>
            <person name="Grigoriev I.V."/>
        </authorList>
    </citation>
    <scope>NUCLEOTIDE SEQUENCE [LARGE SCALE GENOMIC DNA]</scope>
    <source>
        <strain evidence="2 3">CBS 144469</strain>
    </source>
</reference>
<dbReference type="Gene3D" id="1.20.1280.50">
    <property type="match status" value="1"/>
</dbReference>
<dbReference type="AlphaFoldDB" id="A0A8H6HXR2"/>
<protein>
    <recommendedName>
        <fullName evidence="1">F-box domain-containing protein</fullName>
    </recommendedName>
</protein>
<sequence>MELSTLPPELLIHVISYLELPSLTLIPLLSKAFRRFFTEAQNEVVIWRNVCVLHGLVYTSSKDGSNSEPPRREWGRWRDWKANFVAGIKHRVEVHRSWCGELPSIIGKMLPSVRNLRRIKVDERNGFFLTTQANGGLIVSDISTSHMLWCTPRIPAHQSAELEYDQGYAIIPRPDGSKEVWRSRSIPSTAGIPATYTPDLHQRVASALANGREDDVRSVSKKHEFVSLPAGLRPSGLDHSFRSLFVYPYLIASSQSQVYIWDVRTGEEIQTVASIQRFTVPQEHSMGATEQLGERWIFVAGREGLRVFARGAEFFDAGGPNSNFAAGQIVLRIPSDKMHYSRWNVIWNKEVDWMSEEGANTLPIRDDTLGEPKLVRRRVEDKFFVVRISPDQKHLVAMLVSSRLLFIPYFERVISGEASLWDVAIDIQLGGVMTPTRSSRLSVTQFTSCIMQRSGIFIVTPYFTGRMKTSTSSATRDPTREVDITVHRLAPSFMDPYRLSQVDSLEMSDSGIWIDWITSKPSPPVNPFYQGDLQHSCRFPGKVPDWLWKQAFDLAADDPESKKEILAATIPDHWRKSIEYEARFRDSLKKWRVSQAGIPGEGVYGMLFEIS</sequence>
<keyword evidence="3" id="KW-1185">Reference proteome</keyword>
<dbReference type="InterPro" id="IPR011047">
    <property type="entry name" value="Quinoprotein_ADH-like_sf"/>
</dbReference>
<dbReference type="OrthoDB" id="550575at2759"/>
<dbReference type="EMBL" id="JACGCI010000038">
    <property type="protein sequence ID" value="KAF6753758.1"/>
    <property type="molecule type" value="Genomic_DNA"/>
</dbReference>
<dbReference type="Pfam" id="PF00646">
    <property type="entry name" value="F-box"/>
    <property type="match status" value="1"/>
</dbReference>
<comment type="caution">
    <text evidence="2">The sequence shown here is derived from an EMBL/GenBank/DDBJ whole genome shotgun (WGS) entry which is preliminary data.</text>
</comment>
<evidence type="ECO:0000313" key="3">
    <source>
        <dbReference type="Proteomes" id="UP000521943"/>
    </source>
</evidence>
<evidence type="ECO:0000259" key="1">
    <source>
        <dbReference type="PROSITE" id="PS50181"/>
    </source>
</evidence>
<dbReference type="InterPro" id="IPR036047">
    <property type="entry name" value="F-box-like_dom_sf"/>
</dbReference>
<evidence type="ECO:0000313" key="2">
    <source>
        <dbReference type="EMBL" id="KAF6753758.1"/>
    </source>
</evidence>
<gene>
    <name evidence="2" type="ORF">DFP72DRAFT_813928</name>
</gene>
<name>A0A8H6HXR2_9AGAR</name>
<dbReference type="InterPro" id="IPR001810">
    <property type="entry name" value="F-box_dom"/>
</dbReference>